<evidence type="ECO:0000256" key="4">
    <source>
        <dbReference type="SAM" id="Phobius"/>
    </source>
</evidence>
<reference evidence="6" key="2">
    <citation type="submission" date="2023-06" db="EMBL/GenBank/DDBJ databases">
        <authorList>
            <person name="Kobayashi Y."/>
            <person name="Kayamori A."/>
            <person name="Aoki K."/>
            <person name="Shiwa Y."/>
            <person name="Fujita N."/>
            <person name="Sugita T."/>
            <person name="Iwasaki W."/>
            <person name="Tanaka N."/>
            <person name="Takashima M."/>
        </authorList>
    </citation>
    <scope>NUCLEOTIDE SEQUENCE</scope>
    <source>
        <strain evidence="6">HIS016</strain>
    </source>
</reference>
<dbReference type="SMART" id="SM00397">
    <property type="entry name" value="t_SNARE"/>
    <property type="match status" value="1"/>
</dbReference>
<dbReference type="Pfam" id="PF14523">
    <property type="entry name" value="Syntaxin_2"/>
    <property type="match status" value="1"/>
</dbReference>
<dbReference type="InterPro" id="IPR000727">
    <property type="entry name" value="T_SNARE_dom"/>
</dbReference>
<dbReference type="GO" id="GO:0006896">
    <property type="term" value="P:Golgi to vacuole transport"/>
    <property type="evidence" value="ECO:0007669"/>
    <property type="project" value="TreeGrafter"/>
</dbReference>
<evidence type="ECO:0000259" key="5">
    <source>
        <dbReference type="PROSITE" id="PS50192"/>
    </source>
</evidence>
<dbReference type="CDD" id="cd15840">
    <property type="entry name" value="SNARE_Qa"/>
    <property type="match status" value="1"/>
</dbReference>
<dbReference type="GO" id="GO:0031201">
    <property type="term" value="C:SNARE complex"/>
    <property type="evidence" value="ECO:0007669"/>
    <property type="project" value="TreeGrafter"/>
</dbReference>
<dbReference type="Gene3D" id="1.20.5.110">
    <property type="match status" value="1"/>
</dbReference>
<keyword evidence="4" id="KW-0812">Transmembrane</keyword>
<keyword evidence="4" id="KW-1133">Transmembrane helix</keyword>
<dbReference type="SUPFAM" id="SSF47661">
    <property type="entry name" value="t-snare proteins"/>
    <property type="match status" value="1"/>
</dbReference>
<dbReference type="AlphaFoldDB" id="A0AAD3TR52"/>
<dbReference type="GO" id="GO:0005484">
    <property type="term" value="F:SNAP receptor activity"/>
    <property type="evidence" value="ECO:0007669"/>
    <property type="project" value="InterPro"/>
</dbReference>
<sequence length="271" mass="30238">MSFNDLERGTGSRRGNGDGDPEFTRVKDAVSIQIFKIQSNVQGIQRLLDKLGTASDGQAVRTSLHNLTESTREMVKKSTDEIKALAAFPSGGDGQAQRKAIQSRLSREYTTALQGFQRIQRLSVERQRVTVEVQKRAVELQEEINEDRNSVELENVQLQRQTLATAPQITQHELEFQEQVIAERESEIREIESGIHELNDIFRDLGAIVQEQGGLIDNIESNIVNVHAHTASAAEELTSAHEYQRKAGRRMACLLIVLGIVALFILLAILA</sequence>
<dbReference type="GO" id="GO:0000149">
    <property type="term" value="F:SNARE binding"/>
    <property type="evidence" value="ECO:0007669"/>
    <property type="project" value="TreeGrafter"/>
</dbReference>
<reference evidence="6" key="1">
    <citation type="journal article" date="2023" name="BMC Genomics">
        <title>Chromosome-level genome assemblies of Cutaneotrichosporon spp. (Trichosporonales, Basidiomycota) reveal imbalanced evolution between nucleotide sequences and chromosome synteny.</title>
        <authorList>
            <person name="Kobayashi Y."/>
            <person name="Kayamori A."/>
            <person name="Aoki K."/>
            <person name="Shiwa Y."/>
            <person name="Matsutani M."/>
            <person name="Fujita N."/>
            <person name="Sugita T."/>
            <person name="Iwasaki W."/>
            <person name="Tanaka N."/>
            <person name="Takashima M."/>
        </authorList>
    </citation>
    <scope>NUCLEOTIDE SEQUENCE</scope>
    <source>
        <strain evidence="6">HIS016</strain>
    </source>
</reference>
<evidence type="ECO:0000313" key="6">
    <source>
        <dbReference type="EMBL" id="GMK55406.1"/>
    </source>
</evidence>
<dbReference type="Pfam" id="PF05739">
    <property type="entry name" value="SNARE"/>
    <property type="match status" value="1"/>
</dbReference>
<keyword evidence="7" id="KW-1185">Reference proteome</keyword>
<dbReference type="Gene3D" id="1.20.58.70">
    <property type="match status" value="1"/>
</dbReference>
<dbReference type="FunFam" id="1.20.5.110:FF:000059">
    <property type="entry name" value="Related to syntaxin 12"/>
    <property type="match status" value="1"/>
</dbReference>
<dbReference type="PANTHER" id="PTHR19957">
    <property type="entry name" value="SYNTAXIN"/>
    <property type="match status" value="1"/>
</dbReference>
<dbReference type="PANTHER" id="PTHR19957:SF38">
    <property type="entry name" value="LD27581P"/>
    <property type="match status" value="1"/>
</dbReference>
<keyword evidence="4" id="KW-0472">Membrane</keyword>
<dbReference type="InterPro" id="IPR010989">
    <property type="entry name" value="SNARE"/>
</dbReference>
<comment type="caution">
    <text evidence="6">The sequence shown here is derived from an EMBL/GenBank/DDBJ whole genome shotgun (WGS) entry which is preliminary data.</text>
</comment>
<feature type="domain" description="T-SNARE coiled-coil homology" evidence="5">
    <location>
        <begin position="178"/>
        <end position="240"/>
    </location>
</feature>
<dbReference type="InterPro" id="IPR006011">
    <property type="entry name" value="Syntaxin_N"/>
</dbReference>
<evidence type="ECO:0000256" key="3">
    <source>
        <dbReference type="SAM" id="MobiDB-lite"/>
    </source>
</evidence>
<dbReference type="GO" id="GO:0048278">
    <property type="term" value="P:vesicle docking"/>
    <property type="evidence" value="ECO:0007669"/>
    <property type="project" value="TreeGrafter"/>
</dbReference>
<proteinExistence type="inferred from homology"/>
<protein>
    <recommendedName>
        <fullName evidence="5">t-SNARE coiled-coil homology domain-containing protein</fullName>
    </recommendedName>
</protein>
<dbReference type="SMART" id="SM00503">
    <property type="entry name" value="SynN"/>
    <property type="match status" value="1"/>
</dbReference>
<evidence type="ECO:0000256" key="2">
    <source>
        <dbReference type="RuleBase" id="RU003858"/>
    </source>
</evidence>
<dbReference type="PROSITE" id="PS50192">
    <property type="entry name" value="T_SNARE"/>
    <property type="match status" value="1"/>
</dbReference>
<dbReference type="GO" id="GO:0006886">
    <property type="term" value="P:intracellular protein transport"/>
    <property type="evidence" value="ECO:0007669"/>
    <property type="project" value="InterPro"/>
</dbReference>
<feature type="region of interest" description="Disordered" evidence="3">
    <location>
        <begin position="1"/>
        <end position="23"/>
    </location>
</feature>
<gene>
    <name evidence="6" type="primary">PEP12</name>
    <name evidence="6" type="ORF">CspeluHIS016_0204620</name>
</gene>
<dbReference type="GO" id="GO:0006906">
    <property type="term" value="P:vesicle fusion"/>
    <property type="evidence" value="ECO:0007669"/>
    <property type="project" value="TreeGrafter"/>
</dbReference>
<feature type="compositionally biased region" description="Basic and acidic residues" evidence="3">
    <location>
        <begin position="1"/>
        <end position="10"/>
    </location>
</feature>
<organism evidence="6 7">
    <name type="scientific">Cutaneotrichosporon spelunceum</name>
    <dbReference type="NCBI Taxonomy" id="1672016"/>
    <lineage>
        <taxon>Eukaryota</taxon>
        <taxon>Fungi</taxon>
        <taxon>Dikarya</taxon>
        <taxon>Basidiomycota</taxon>
        <taxon>Agaricomycotina</taxon>
        <taxon>Tremellomycetes</taxon>
        <taxon>Trichosporonales</taxon>
        <taxon>Trichosporonaceae</taxon>
        <taxon>Cutaneotrichosporon</taxon>
    </lineage>
</organism>
<dbReference type="InterPro" id="IPR006012">
    <property type="entry name" value="Syntaxin/epimorphin_CS"/>
</dbReference>
<name>A0AAD3TR52_9TREE</name>
<feature type="transmembrane region" description="Helical" evidence="4">
    <location>
        <begin position="251"/>
        <end position="270"/>
    </location>
</feature>
<comment type="similarity">
    <text evidence="1 2">Belongs to the syntaxin family.</text>
</comment>
<dbReference type="Proteomes" id="UP001222932">
    <property type="component" value="Unassembled WGS sequence"/>
</dbReference>
<dbReference type="GO" id="GO:0012505">
    <property type="term" value="C:endomembrane system"/>
    <property type="evidence" value="ECO:0007669"/>
    <property type="project" value="TreeGrafter"/>
</dbReference>
<evidence type="ECO:0000313" key="7">
    <source>
        <dbReference type="Proteomes" id="UP001222932"/>
    </source>
</evidence>
<dbReference type="InterPro" id="IPR045242">
    <property type="entry name" value="Syntaxin"/>
</dbReference>
<dbReference type="EMBL" id="BTCM01000002">
    <property type="protein sequence ID" value="GMK55406.1"/>
    <property type="molecule type" value="Genomic_DNA"/>
</dbReference>
<evidence type="ECO:0000256" key="1">
    <source>
        <dbReference type="ARBA" id="ARBA00009063"/>
    </source>
</evidence>
<dbReference type="PROSITE" id="PS00914">
    <property type="entry name" value="SYNTAXIN"/>
    <property type="match status" value="1"/>
</dbReference>
<accession>A0AAD3TR52</accession>